<keyword evidence="2" id="KW-1185">Reference proteome</keyword>
<evidence type="ECO:0000313" key="1">
    <source>
        <dbReference type="EMBL" id="MEE2566414.1"/>
    </source>
</evidence>
<protein>
    <recommendedName>
        <fullName evidence="3">Anti-sigma factor</fullName>
    </recommendedName>
</protein>
<comment type="caution">
    <text evidence="1">The sequence shown here is derived from an EMBL/GenBank/DDBJ whole genome shotgun (WGS) entry which is preliminary data.</text>
</comment>
<sequence>MTISKDDLAAYADGELTGQARLEVQSALEADPKLRVELDRLMTLKRQLSDRFDPILDETVPERLIAAAMDTPARTASVADLSAYRFPKAPALTSFWPQAAAMAASVAFGLVMGGLFLSDSSQTGLIDFSGEYPVAHGALAAALTEQLGSETGPDAIAVPISFQDESGVYCRAFSARRNNLAGIACRSEGDWQVRMTVDTVHADTPYRTAASPLPLPVLEQLDRWMAGEAFDLDAESAALARGWSDN</sequence>
<reference evidence="1 2" key="1">
    <citation type="submission" date="2024-01" db="EMBL/GenBank/DDBJ databases">
        <title>Hyphobacterium bacterium isolated from marine sediment.</title>
        <authorList>
            <person name="Zhao S."/>
        </authorList>
    </citation>
    <scope>NUCLEOTIDE SEQUENCE [LARGE SCALE GENOMIC DNA]</scope>
    <source>
        <strain evidence="1 2">Y60-23</strain>
    </source>
</reference>
<accession>A0ABU7LXX2</accession>
<dbReference type="RefSeq" id="WP_330195955.1">
    <property type="nucleotide sequence ID" value="NZ_JAZDRO010000002.1"/>
</dbReference>
<dbReference type="EMBL" id="JAZDRO010000002">
    <property type="protein sequence ID" value="MEE2566414.1"/>
    <property type="molecule type" value="Genomic_DNA"/>
</dbReference>
<evidence type="ECO:0000313" key="2">
    <source>
        <dbReference type="Proteomes" id="UP001310692"/>
    </source>
</evidence>
<name>A0ABU7LXX2_9PROT</name>
<gene>
    <name evidence="1" type="ORF">V0U35_06940</name>
</gene>
<evidence type="ECO:0008006" key="3">
    <source>
        <dbReference type="Google" id="ProtNLM"/>
    </source>
</evidence>
<organism evidence="1 2">
    <name type="scientific">Hyphobacterium marinum</name>
    <dbReference type="NCBI Taxonomy" id="3116574"/>
    <lineage>
        <taxon>Bacteria</taxon>
        <taxon>Pseudomonadati</taxon>
        <taxon>Pseudomonadota</taxon>
        <taxon>Alphaproteobacteria</taxon>
        <taxon>Maricaulales</taxon>
        <taxon>Maricaulaceae</taxon>
        <taxon>Hyphobacterium</taxon>
    </lineage>
</organism>
<dbReference type="Proteomes" id="UP001310692">
    <property type="component" value="Unassembled WGS sequence"/>
</dbReference>
<proteinExistence type="predicted"/>